<dbReference type="AlphaFoldDB" id="C6XE07"/>
<dbReference type="EMBL" id="CP001674">
    <property type="protein sequence ID" value="ACT50782.1"/>
    <property type="molecule type" value="Genomic_DNA"/>
</dbReference>
<dbReference type="OrthoDB" id="5773092at2"/>
<dbReference type="eggNOG" id="ENOG5030NUQ">
    <property type="taxonomic scope" value="Bacteria"/>
</dbReference>
<dbReference type="RefSeq" id="WP_015830210.1">
    <property type="nucleotide sequence ID" value="NC_012969.1"/>
</dbReference>
<proteinExistence type="predicted"/>
<evidence type="ECO:0008006" key="4">
    <source>
        <dbReference type="Google" id="ProtNLM"/>
    </source>
</evidence>
<evidence type="ECO:0000256" key="1">
    <source>
        <dbReference type="SAM" id="Phobius"/>
    </source>
</evidence>
<keyword evidence="3" id="KW-1185">Reference proteome</keyword>
<evidence type="ECO:0000313" key="3">
    <source>
        <dbReference type="Proteomes" id="UP000002743"/>
    </source>
</evidence>
<name>C6XE07_METGS</name>
<keyword evidence="1" id="KW-0812">Transmembrane</keyword>
<accession>C6XE07</accession>
<dbReference type="Proteomes" id="UP000002743">
    <property type="component" value="Chromosome"/>
</dbReference>
<dbReference type="STRING" id="582744.Msip34_1537"/>
<dbReference type="KEGG" id="mei:Msip34_1537"/>
<reference evidence="3" key="1">
    <citation type="submission" date="2009-07" db="EMBL/GenBank/DDBJ databases">
        <title>Complete sequence of chromosome of Methylovorus sp. SIP3-4.</title>
        <authorList>
            <person name="Lucas S."/>
            <person name="Copeland A."/>
            <person name="Lapidus A."/>
            <person name="Glavina del Rio T."/>
            <person name="Tice H."/>
            <person name="Bruce D."/>
            <person name="Goodwin L."/>
            <person name="Pitluck S."/>
            <person name="Clum A."/>
            <person name="Larimer F."/>
            <person name="Land M."/>
            <person name="Hauser L."/>
            <person name="Kyrpides N."/>
            <person name="Mikhailova N."/>
            <person name="Kayluzhnaya M."/>
            <person name="Chistoserdova L."/>
        </authorList>
    </citation>
    <scope>NUCLEOTIDE SEQUENCE [LARGE SCALE GENOMIC DNA]</scope>
    <source>
        <strain evidence="3">SIP3-4</strain>
    </source>
</reference>
<keyword evidence="1" id="KW-1133">Transmembrane helix</keyword>
<gene>
    <name evidence="2" type="ordered locus">Msip34_1537</name>
</gene>
<evidence type="ECO:0000313" key="2">
    <source>
        <dbReference type="EMBL" id="ACT50782.1"/>
    </source>
</evidence>
<sequence precursor="true">MKSSVVVGLILIALGVAALVYKNISYSSEETVMQIGPVKATAETEKNIPIPNVLGIVAIVAGVVVIAVGGRGK</sequence>
<reference evidence="2 3" key="2">
    <citation type="journal article" date="2011" name="J. Bacteriol.">
        <title>Genomes of three methylotrophs from a single niche uncover genetic and metabolic divergence of Methylophilaceae.</title>
        <authorList>
            <person name="Lapidus A."/>
            <person name="Clum A."/>
            <person name="Labutti K."/>
            <person name="Kaluzhnaya M.G."/>
            <person name="Lim S."/>
            <person name="Beck D.A."/>
            <person name="Glavina Del Rio T."/>
            <person name="Nolan M."/>
            <person name="Mavromatis K."/>
            <person name="Huntemann M."/>
            <person name="Lucas S."/>
            <person name="Lidstrom M.E."/>
            <person name="Ivanova N."/>
            <person name="Chistoserdova L."/>
        </authorList>
    </citation>
    <scope>NUCLEOTIDE SEQUENCE [LARGE SCALE GENOMIC DNA]</scope>
    <source>
        <strain evidence="2 3">SIP3-4</strain>
    </source>
</reference>
<organism evidence="2 3">
    <name type="scientific">Methylovorus glucosotrophus (strain SIP3-4)</name>
    <dbReference type="NCBI Taxonomy" id="582744"/>
    <lineage>
        <taxon>Bacteria</taxon>
        <taxon>Pseudomonadati</taxon>
        <taxon>Pseudomonadota</taxon>
        <taxon>Betaproteobacteria</taxon>
        <taxon>Nitrosomonadales</taxon>
        <taxon>Methylophilaceae</taxon>
        <taxon>Methylovorus</taxon>
    </lineage>
</organism>
<keyword evidence="1" id="KW-0472">Membrane</keyword>
<feature type="transmembrane region" description="Helical" evidence="1">
    <location>
        <begin position="53"/>
        <end position="70"/>
    </location>
</feature>
<dbReference type="HOGENOM" id="CLU_201154_0_0_4"/>
<protein>
    <recommendedName>
        <fullName evidence="4">DUF3185 domain-containing protein</fullName>
    </recommendedName>
</protein>